<protein>
    <submittedName>
        <fullName evidence="3">PAZ domain-containing protein</fullName>
    </submittedName>
</protein>
<evidence type="ECO:0000256" key="1">
    <source>
        <dbReference type="SAM" id="MobiDB-lite"/>
    </source>
</evidence>
<evidence type="ECO:0000313" key="3">
    <source>
        <dbReference type="WBParaSite" id="Csp11.Scaffold630.g22031.t1"/>
    </source>
</evidence>
<feature type="region of interest" description="Disordered" evidence="1">
    <location>
        <begin position="1"/>
        <end position="33"/>
    </location>
</feature>
<proteinExistence type="predicted"/>
<evidence type="ECO:0000313" key="2">
    <source>
        <dbReference type="Proteomes" id="UP000095282"/>
    </source>
</evidence>
<accession>A0A1I7V3J3</accession>
<reference evidence="3" key="1">
    <citation type="submission" date="2016-11" db="UniProtKB">
        <authorList>
            <consortium name="WormBaseParasite"/>
        </authorList>
    </citation>
    <scope>IDENTIFICATION</scope>
</reference>
<dbReference type="eggNOG" id="ENOG502TI9J">
    <property type="taxonomic scope" value="Eukaryota"/>
</dbReference>
<dbReference type="Proteomes" id="UP000095282">
    <property type="component" value="Unplaced"/>
</dbReference>
<name>A0A1I7V3J3_9PELO</name>
<keyword evidence="2" id="KW-1185">Reference proteome</keyword>
<dbReference type="WBParaSite" id="Csp11.Scaffold630.g22031.t1">
    <property type="protein sequence ID" value="Csp11.Scaffold630.g22031.t1"/>
    <property type="gene ID" value="Csp11.Scaffold630.g22031"/>
</dbReference>
<dbReference type="AlphaFoldDB" id="A0A1I7V3J3"/>
<organism evidence="2 3">
    <name type="scientific">Caenorhabditis tropicalis</name>
    <dbReference type="NCBI Taxonomy" id="1561998"/>
    <lineage>
        <taxon>Eukaryota</taxon>
        <taxon>Metazoa</taxon>
        <taxon>Ecdysozoa</taxon>
        <taxon>Nematoda</taxon>
        <taxon>Chromadorea</taxon>
        <taxon>Rhabditida</taxon>
        <taxon>Rhabditina</taxon>
        <taxon>Rhabditomorpha</taxon>
        <taxon>Rhabditoidea</taxon>
        <taxon>Rhabditidae</taxon>
        <taxon>Peloderinae</taxon>
        <taxon>Caenorhabditis</taxon>
    </lineage>
</organism>
<dbReference type="STRING" id="1561998.A0A1I7V3J3"/>
<sequence>MEWVMMYSGRPSSSEERRVAESPTTVAERESKQAEDYVNENAHVPLEELLASNKQNQKLKIIEYHQLKARKCPTLEEQKRGPNGRIIFSQEYIDHMFYRDLQPLIDLRILGYIEEIIMNRISKRDSETKGAKENEAGAEIRFPWKVSLQNKAQAEFQVVPFSPMMFLSLRLLHKTLFLPLMTALNLMKFQVSKLNSVVLFFYGLGSIKSVARTIRKTDDELKIFQCSGYILCF</sequence>